<dbReference type="AlphaFoldDB" id="A0A0H5AFT1"/>
<evidence type="ECO:0000313" key="3">
    <source>
        <dbReference type="Proteomes" id="UP000036608"/>
    </source>
</evidence>
<gene>
    <name evidence="2" type="ORF">AA957_23495</name>
</gene>
<sequence length="201" mass="21191">MRIKALALAATSALLLTACSDSPSDTDIQAALQPRLEGASCVTAAMFKSFPVTLGSTFSTGVSSGNAPAFDALTDAGLLAKSDKTYSLTDPGRAAYVEQASGFCYSQGYEIAKIKDISPNTGPMGAAVDKSWIVTVDIRQKPIAAWAKTPAIEKLARNPENLSDVPKTYHVTVGRVKGEQGLKLIDPRFSIMRGVSVSQGY</sequence>
<reference evidence="2 3" key="1">
    <citation type="journal article" date="2015" name="Genome Announc.">
        <title>Complete Genome Sequence of the Rhizobacterium Pseudomonas trivialis Strain IHBB745 with Multiple Plant Growth-Promoting Activities and Tolerance to Desiccation and Alkalinity.</title>
        <authorList>
            <person name="Gulati A."/>
            <person name="Swarnkar M.K."/>
            <person name="Vyas P."/>
            <person name="Rahi P."/>
            <person name="Thakur R."/>
            <person name="Thakur N."/>
            <person name="Singh A.K."/>
        </authorList>
    </citation>
    <scope>NUCLEOTIDE SEQUENCE [LARGE SCALE GENOMIC DNA]</scope>
    <source>
        <strain evidence="3">745</strain>
    </source>
</reference>
<proteinExistence type="predicted"/>
<feature type="chain" id="PRO_5005215398" description="Lipoprotein" evidence="1">
    <location>
        <begin position="21"/>
        <end position="201"/>
    </location>
</feature>
<evidence type="ECO:0000313" key="2">
    <source>
        <dbReference type="EMBL" id="AKS08968.1"/>
    </source>
</evidence>
<keyword evidence="1" id="KW-0732">Signal</keyword>
<evidence type="ECO:0008006" key="4">
    <source>
        <dbReference type="Google" id="ProtNLM"/>
    </source>
</evidence>
<dbReference type="PATRIC" id="fig|200450.3.peg.4837"/>
<accession>A0A0H5AFT1</accession>
<dbReference type="OrthoDB" id="7018117at2"/>
<organism evidence="2 3">
    <name type="scientific">Pseudomonas trivialis</name>
    <dbReference type="NCBI Taxonomy" id="200450"/>
    <lineage>
        <taxon>Bacteria</taxon>
        <taxon>Pseudomonadati</taxon>
        <taxon>Pseudomonadota</taxon>
        <taxon>Gammaproteobacteria</taxon>
        <taxon>Pseudomonadales</taxon>
        <taxon>Pseudomonadaceae</taxon>
        <taxon>Pseudomonas</taxon>
    </lineage>
</organism>
<dbReference type="RefSeq" id="WP_049712301.1">
    <property type="nucleotide sequence ID" value="NZ_CP011507.1"/>
</dbReference>
<feature type="signal peptide" evidence="1">
    <location>
        <begin position="1"/>
        <end position="20"/>
    </location>
</feature>
<dbReference type="EMBL" id="CP011507">
    <property type="protein sequence ID" value="AKS08968.1"/>
    <property type="molecule type" value="Genomic_DNA"/>
</dbReference>
<name>A0A0H5AFT1_9PSED</name>
<dbReference type="Proteomes" id="UP000036608">
    <property type="component" value="Chromosome"/>
</dbReference>
<dbReference type="PROSITE" id="PS51257">
    <property type="entry name" value="PROKAR_LIPOPROTEIN"/>
    <property type="match status" value="1"/>
</dbReference>
<reference evidence="3" key="2">
    <citation type="submission" date="2015-05" db="EMBL/GenBank/DDBJ databases">
        <authorList>
            <person name="Swarnkar M.K."/>
            <person name="Vyas P."/>
            <person name="Rahi P."/>
            <person name="Thakur R."/>
            <person name="Thakur N."/>
            <person name="Singh A.K."/>
            <person name="Gulati A."/>
        </authorList>
    </citation>
    <scope>NUCLEOTIDE SEQUENCE [LARGE SCALE GENOMIC DNA]</scope>
    <source>
        <strain evidence="3">745</strain>
    </source>
</reference>
<dbReference type="KEGG" id="ptv:AA957_23495"/>
<evidence type="ECO:0000256" key="1">
    <source>
        <dbReference type="SAM" id="SignalP"/>
    </source>
</evidence>
<protein>
    <recommendedName>
        <fullName evidence="4">Lipoprotein</fullName>
    </recommendedName>
</protein>